<protein>
    <submittedName>
        <fullName evidence="1">Uncharacterized protein</fullName>
    </submittedName>
</protein>
<dbReference type="Proteomes" id="UP000078541">
    <property type="component" value="Unassembled WGS sequence"/>
</dbReference>
<dbReference type="Gene3D" id="3.30.420.10">
    <property type="entry name" value="Ribonuclease H-like superfamily/Ribonuclease H"/>
    <property type="match status" value="1"/>
</dbReference>
<dbReference type="GO" id="GO:0003676">
    <property type="term" value="F:nucleic acid binding"/>
    <property type="evidence" value="ECO:0007669"/>
    <property type="project" value="InterPro"/>
</dbReference>
<reference evidence="1 2" key="1">
    <citation type="submission" date="2016-03" db="EMBL/GenBank/DDBJ databases">
        <title>Trachymyrmex septentrionalis WGS genome.</title>
        <authorList>
            <person name="Nygaard S."/>
            <person name="Hu H."/>
            <person name="Boomsma J."/>
            <person name="Zhang G."/>
        </authorList>
    </citation>
    <scope>NUCLEOTIDE SEQUENCE [LARGE SCALE GENOMIC DNA]</scope>
    <source>
        <strain evidence="1">Tsep2-gDNA-1</strain>
        <tissue evidence="1">Whole body</tissue>
    </source>
</reference>
<dbReference type="STRING" id="34720.A0A151JUS7"/>
<dbReference type="AlphaFoldDB" id="A0A151JUS7"/>
<sequence>MDAGFSSKIILSDEAHFHLDGFVNRQNCRFWGTENPHVIVEKQMHPQRVTVWCGFWAGGIIGPYFFENEAGQAVTVTGARYRYMITQFFLPKYYNGRPRPQNDATKSVSTSSSLRCSLRRYGYHLRGMKMASRYRTPDSRRQYGLNRSKGLGPSCGTTLLRLSSI</sequence>
<dbReference type="InterPro" id="IPR036397">
    <property type="entry name" value="RNaseH_sf"/>
</dbReference>
<dbReference type="PANTHER" id="PTHR47326">
    <property type="entry name" value="TRANSPOSABLE ELEMENT TC3 TRANSPOSASE-LIKE PROTEIN"/>
    <property type="match status" value="1"/>
</dbReference>
<evidence type="ECO:0000313" key="1">
    <source>
        <dbReference type="EMBL" id="KYN36525.1"/>
    </source>
</evidence>
<gene>
    <name evidence="1" type="ORF">ALC56_09120</name>
</gene>
<dbReference type="PANTHER" id="PTHR47326:SF1">
    <property type="entry name" value="HTH PSQ-TYPE DOMAIN-CONTAINING PROTEIN"/>
    <property type="match status" value="1"/>
</dbReference>
<keyword evidence="2" id="KW-1185">Reference proteome</keyword>
<evidence type="ECO:0000313" key="2">
    <source>
        <dbReference type="Proteomes" id="UP000078541"/>
    </source>
</evidence>
<dbReference type="EMBL" id="KQ981738">
    <property type="protein sequence ID" value="KYN36525.1"/>
    <property type="molecule type" value="Genomic_DNA"/>
</dbReference>
<name>A0A151JUS7_9HYME</name>
<organism evidence="1 2">
    <name type="scientific">Trachymyrmex septentrionalis</name>
    <dbReference type="NCBI Taxonomy" id="34720"/>
    <lineage>
        <taxon>Eukaryota</taxon>
        <taxon>Metazoa</taxon>
        <taxon>Ecdysozoa</taxon>
        <taxon>Arthropoda</taxon>
        <taxon>Hexapoda</taxon>
        <taxon>Insecta</taxon>
        <taxon>Pterygota</taxon>
        <taxon>Neoptera</taxon>
        <taxon>Endopterygota</taxon>
        <taxon>Hymenoptera</taxon>
        <taxon>Apocrita</taxon>
        <taxon>Aculeata</taxon>
        <taxon>Formicoidea</taxon>
        <taxon>Formicidae</taxon>
        <taxon>Myrmicinae</taxon>
        <taxon>Trachymyrmex</taxon>
    </lineage>
</organism>
<accession>A0A151JUS7</accession>
<proteinExistence type="predicted"/>